<protein>
    <submittedName>
        <fullName evidence="2">Uncharacterized protein</fullName>
    </submittedName>
</protein>
<evidence type="ECO:0000313" key="3">
    <source>
        <dbReference type="Proteomes" id="UP000821853"/>
    </source>
</evidence>
<proteinExistence type="predicted"/>
<keyword evidence="3" id="KW-1185">Reference proteome</keyword>
<feature type="region of interest" description="Disordered" evidence="1">
    <location>
        <begin position="1"/>
        <end position="20"/>
    </location>
</feature>
<organism evidence="2 3">
    <name type="scientific">Haemaphysalis longicornis</name>
    <name type="common">Bush tick</name>
    <dbReference type="NCBI Taxonomy" id="44386"/>
    <lineage>
        <taxon>Eukaryota</taxon>
        <taxon>Metazoa</taxon>
        <taxon>Ecdysozoa</taxon>
        <taxon>Arthropoda</taxon>
        <taxon>Chelicerata</taxon>
        <taxon>Arachnida</taxon>
        <taxon>Acari</taxon>
        <taxon>Parasitiformes</taxon>
        <taxon>Ixodida</taxon>
        <taxon>Ixodoidea</taxon>
        <taxon>Ixodidae</taxon>
        <taxon>Haemaphysalinae</taxon>
        <taxon>Haemaphysalis</taxon>
    </lineage>
</organism>
<dbReference type="EMBL" id="JABSTR010000009">
    <property type="protein sequence ID" value="KAH9379246.1"/>
    <property type="molecule type" value="Genomic_DNA"/>
</dbReference>
<dbReference type="AlphaFoldDB" id="A0A9J6GLD8"/>
<comment type="caution">
    <text evidence="2">The sequence shown here is derived from an EMBL/GenBank/DDBJ whole genome shotgun (WGS) entry which is preliminary data.</text>
</comment>
<dbReference type="Proteomes" id="UP000821853">
    <property type="component" value="Unassembled WGS sequence"/>
</dbReference>
<accession>A0A9J6GLD8</accession>
<dbReference type="VEuPathDB" id="VectorBase:HLOH_057829"/>
<name>A0A9J6GLD8_HAELO</name>
<evidence type="ECO:0000313" key="2">
    <source>
        <dbReference type="EMBL" id="KAH9379246.1"/>
    </source>
</evidence>
<reference evidence="2 3" key="1">
    <citation type="journal article" date="2020" name="Cell">
        <title>Large-Scale Comparative Analyses of Tick Genomes Elucidate Their Genetic Diversity and Vector Capacities.</title>
        <authorList>
            <consortium name="Tick Genome and Microbiome Consortium (TIGMIC)"/>
            <person name="Jia N."/>
            <person name="Wang J."/>
            <person name="Shi W."/>
            <person name="Du L."/>
            <person name="Sun Y."/>
            <person name="Zhan W."/>
            <person name="Jiang J.F."/>
            <person name="Wang Q."/>
            <person name="Zhang B."/>
            <person name="Ji P."/>
            <person name="Bell-Sakyi L."/>
            <person name="Cui X.M."/>
            <person name="Yuan T.T."/>
            <person name="Jiang B.G."/>
            <person name="Yang W.F."/>
            <person name="Lam T.T."/>
            <person name="Chang Q.C."/>
            <person name="Ding S.J."/>
            <person name="Wang X.J."/>
            <person name="Zhu J.G."/>
            <person name="Ruan X.D."/>
            <person name="Zhao L."/>
            <person name="Wei J.T."/>
            <person name="Ye R.Z."/>
            <person name="Que T.C."/>
            <person name="Du C.H."/>
            <person name="Zhou Y.H."/>
            <person name="Cheng J.X."/>
            <person name="Dai P.F."/>
            <person name="Guo W.B."/>
            <person name="Han X.H."/>
            <person name="Huang E.J."/>
            <person name="Li L.F."/>
            <person name="Wei W."/>
            <person name="Gao Y.C."/>
            <person name="Liu J.Z."/>
            <person name="Shao H.Z."/>
            <person name="Wang X."/>
            <person name="Wang C.C."/>
            <person name="Yang T.C."/>
            <person name="Huo Q.B."/>
            <person name="Li W."/>
            <person name="Chen H.Y."/>
            <person name="Chen S.E."/>
            <person name="Zhou L.G."/>
            <person name="Ni X.B."/>
            <person name="Tian J.H."/>
            <person name="Sheng Y."/>
            <person name="Liu T."/>
            <person name="Pan Y.S."/>
            <person name="Xia L.Y."/>
            <person name="Li J."/>
            <person name="Zhao F."/>
            <person name="Cao W.C."/>
        </authorList>
    </citation>
    <scope>NUCLEOTIDE SEQUENCE [LARGE SCALE GENOMIC DNA]</scope>
    <source>
        <strain evidence="2">HaeL-2018</strain>
    </source>
</reference>
<evidence type="ECO:0000256" key="1">
    <source>
        <dbReference type="SAM" id="MobiDB-lite"/>
    </source>
</evidence>
<gene>
    <name evidence="2" type="ORF">HPB48_003362</name>
</gene>
<sequence length="64" mass="6815">MTPAETKLASALDGSEDGELHERLASAIPPSAALPTTSNYVREEAVDLLLDSESDCSFDGFEDE</sequence>